<keyword evidence="5" id="KW-1185">Reference proteome</keyword>
<dbReference type="PANTHER" id="PTHR43080:SF2">
    <property type="entry name" value="CBS DOMAIN-CONTAINING PROTEIN"/>
    <property type="match status" value="1"/>
</dbReference>
<evidence type="ECO:0000256" key="1">
    <source>
        <dbReference type="ARBA" id="ARBA00023122"/>
    </source>
</evidence>
<accession>A0A8J3MV25</accession>
<dbReference type="InterPro" id="IPR046342">
    <property type="entry name" value="CBS_dom_sf"/>
</dbReference>
<dbReference type="SMART" id="SM00116">
    <property type="entry name" value="CBS"/>
    <property type="match status" value="2"/>
</dbReference>
<sequence length="136" mass="15365">MPLPQVIEALLASPLKRVFVVNAQQQIQGVISDVDVLNRLQTSERKSFVGLLQNWTRGRRPQRLSSGALHVLTGKPQVASDVMNPEVITVNDTTSVQETIECMMKKRREFLPVTDRQQCIQGVVGRSDILRFLLER</sequence>
<dbReference type="Gene3D" id="3.10.580.10">
    <property type="entry name" value="CBS-domain"/>
    <property type="match status" value="1"/>
</dbReference>
<comment type="caution">
    <text evidence="4">The sequence shown here is derived from an EMBL/GenBank/DDBJ whole genome shotgun (WGS) entry which is preliminary data.</text>
</comment>
<proteinExistence type="predicted"/>
<feature type="domain" description="CBS" evidence="3">
    <location>
        <begin position="83"/>
        <end position="136"/>
    </location>
</feature>
<dbReference type="AlphaFoldDB" id="A0A8J3MV25"/>
<dbReference type="RefSeq" id="WP_220195445.1">
    <property type="nucleotide sequence ID" value="NZ_BNJF01000002.1"/>
</dbReference>
<dbReference type="InterPro" id="IPR051257">
    <property type="entry name" value="Diverse_CBS-Domain"/>
</dbReference>
<evidence type="ECO:0000313" key="5">
    <source>
        <dbReference type="Proteomes" id="UP000612362"/>
    </source>
</evidence>
<dbReference type="SUPFAM" id="SSF54631">
    <property type="entry name" value="CBS-domain pair"/>
    <property type="match status" value="1"/>
</dbReference>
<keyword evidence="1 2" id="KW-0129">CBS domain</keyword>
<dbReference type="PROSITE" id="PS51371">
    <property type="entry name" value="CBS"/>
    <property type="match status" value="2"/>
</dbReference>
<name>A0A8J3MV25_9CHLR</name>
<evidence type="ECO:0000313" key="4">
    <source>
        <dbReference type="EMBL" id="GHO46040.1"/>
    </source>
</evidence>
<feature type="domain" description="CBS" evidence="3">
    <location>
        <begin position="1"/>
        <end position="47"/>
    </location>
</feature>
<dbReference type="InterPro" id="IPR000644">
    <property type="entry name" value="CBS_dom"/>
</dbReference>
<dbReference type="Pfam" id="PF00571">
    <property type="entry name" value="CBS"/>
    <property type="match status" value="1"/>
</dbReference>
<gene>
    <name evidence="4" type="ORF">KSX_42030</name>
</gene>
<dbReference type="EMBL" id="BNJF01000002">
    <property type="protein sequence ID" value="GHO46040.1"/>
    <property type="molecule type" value="Genomic_DNA"/>
</dbReference>
<organism evidence="4 5">
    <name type="scientific">Ktedonospora formicarum</name>
    <dbReference type="NCBI Taxonomy" id="2778364"/>
    <lineage>
        <taxon>Bacteria</taxon>
        <taxon>Bacillati</taxon>
        <taxon>Chloroflexota</taxon>
        <taxon>Ktedonobacteria</taxon>
        <taxon>Ktedonobacterales</taxon>
        <taxon>Ktedonobacteraceae</taxon>
        <taxon>Ktedonospora</taxon>
    </lineage>
</organism>
<dbReference type="PANTHER" id="PTHR43080">
    <property type="entry name" value="CBS DOMAIN-CONTAINING PROTEIN CBSX3, MITOCHONDRIAL"/>
    <property type="match status" value="1"/>
</dbReference>
<protein>
    <recommendedName>
        <fullName evidence="3">CBS domain-containing protein</fullName>
    </recommendedName>
</protein>
<evidence type="ECO:0000259" key="3">
    <source>
        <dbReference type="PROSITE" id="PS51371"/>
    </source>
</evidence>
<reference evidence="4" key="1">
    <citation type="submission" date="2020-10" db="EMBL/GenBank/DDBJ databases">
        <title>Taxonomic study of unclassified bacteria belonging to the class Ktedonobacteria.</title>
        <authorList>
            <person name="Yabe S."/>
            <person name="Wang C.M."/>
            <person name="Zheng Y."/>
            <person name="Sakai Y."/>
            <person name="Cavaletti L."/>
            <person name="Monciardini P."/>
            <person name="Donadio S."/>
        </authorList>
    </citation>
    <scope>NUCLEOTIDE SEQUENCE</scope>
    <source>
        <strain evidence="4">SOSP1-1</strain>
    </source>
</reference>
<evidence type="ECO:0000256" key="2">
    <source>
        <dbReference type="PROSITE-ProRule" id="PRU00703"/>
    </source>
</evidence>
<dbReference type="Proteomes" id="UP000612362">
    <property type="component" value="Unassembled WGS sequence"/>
</dbReference>